<evidence type="ECO:0000313" key="2">
    <source>
        <dbReference type="EMBL" id="VFA97726.1"/>
    </source>
</evidence>
<dbReference type="AlphaFoldDB" id="A0A4U8VVQ2"/>
<dbReference type="Pfam" id="PF00383">
    <property type="entry name" value="dCMP_cyt_deam_1"/>
    <property type="match status" value="1"/>
</dbReference>
<dbReference type="PANTHER" id="PTHR11079">
    <property type="entry name" value="CYTOSINE DEAMINASE FAMILY MEMBER"/>
    <property type="match status" value="1"/>
</dbReference>
<dbReference type="GO" id="GO:0008892">
    <property type="term" value="F:guanine deaminase activity"/>
    <property type="evidence" value="ECO:0007669"/>
    <property type="project" value="UniProtKB-EC"/>
</dbReference>
<dbReference type="PROSITE" id="PS51747">
    <property type="entry name" value="CYT_DCMP_DEAMINASES_2"/>
    <property type="match status" value="1"/>
</dbReference>
<dbReference type="SUPFAM" id="SSF53927">
    <property type="entry name" value="Cytidine deaminase-like"/>
    <property type="match status" value="1"/>
</dbReference>
<name>A0A4U8VVQ2_9NOCA</name>
<gene>
    <name evidence="2" type="primary">guaD</name>
    <name evidence="2" type="ORF">NCTC10797_01490</name>
</gene>
<proteinExistence type="predicted"/>
<feature type="domain" description="CMP/dCMP-type deaminase" evidence="1">
    <location>
        <begin position="12"/>
        <end position="123"/>
    </location>
</feature>
<dbReference type="PANTHER" id="PTHR11079:SF179">
    <property type="entry name" value="TRNA(ADENINE(34)) DEAMINASE, CHLOROPLASTIC"/>
    <property type="match status" value="1"/>
</dbReference>
<organism evidence="2 3">
    <name type="scientific">Nocardia cyriacigeorgica</name>
    <dbReference type="NCBI Taxonomy" id="135487"/>
    <lineage>
        <taxon>Bacteria</taxon>
        <taxon>Bacillati</taxon>
        <taxon>Actinomycetota</taxon>
        <taxon>Actinomycetes</taxon>
        <taxon>Mycobacteriales</taxon>
        <taxon>Nocardiaceae</taxon>
        <taxon>Nocardia</taxon>
    </lineage>
</organism>
<evidence type="ECO:0000313" key="3">
    <source>
        <dbReference type="Proteomes" id="UP000290439"/>
    </source>
</evidence>
<dbReference type="InterPro" id="IPR002125">
    <property type="entry name" value="CMP_dCMP_dom"/>
</dbReference>
<reference evidence="2 3" key="1">
    <citation type="submission" date="2019-02" db="EMBL/GenBank/DDBJ databases">
        <authorList>
            <consortium name="Pathogen Informatics"/>
        </authorList>
    </citation>
    <scope>NUCLEOTIDE SEQUENCE [LARGE SCALE GENOMIC DNA]</scope>
    <source>
        <strain evidence="2 3">3012STDY6756504</strain>
    </source>
</reference>
<dbReference type="RefSeq" id="WP_130916538.1">
    <property type="nucleotide sequence ID" value="NZ_JARWRF010000035.1"/>
</dbReference>
<dbReference type="CDD" id="cd01285">
    <property type="entry name" value="nucleoside_deaminase"/>
    <property type="match status" value="1"/>
</dbReference>
<evidence type="ECO:0000259" key="1">
    <source>
        <dbReference type="PROSITE" id="PS51747"/>
    </source>
</evidence>
<dbReference type="EMBL" id="LR215973">
    <property type="protein sequence ID" value="VFA97726.1"/>
    <property type="molecule type" value="Genomic_DNA"/>
</dbReference>
<dbReference type="Gene3D" id="3.40.140.10">
    <property type="entry name" value="Cytidine Deaminase, domain 2"/>
    <property type="match status" value="1"/>
</dbReference>
<protein>
    <submittedName>
        <fullName evidence="2">Guanine deaminase</fullName>
        <ecNumber evidence="2">3.5.4.3</ecNumber>
    </submittedName>
</protein>
<sequence>MSESGERYPLTDGDRQYLRRCVDLARAALNDGDEPFGSILVDAEGTILFEARNRIVTGDPTQHPEFEIARWAGIHLSPPQRATAVVYTSGEHCPMCSAAHAWAGLGRIVYAVSSEQLGRWQREWGLPPGPVAELPITAVAPSVAVAGPEPGLEAEIKSLHQQLAARLLG</sequence>
<dbReference type="Proteomes" id="UP000290439">
    <property type="component" value="Chromosome"/>
</dbReference>
<accession>A0A4U8VVQ2</accession>
<keyword evidence="2" id="KW-0378">Hydrolase</keyword>
<dbReference type="EC" id="3.5.4.3" evidence="2"/>
<dbReference type="InterPro" id="IPR016193">
    <property type="entry name" value="Cytidine_deaminase-like"/>
</dbReference>